<evidence type="ECO:0000313" key="2">
    <source>
        <dbReference type="EMBL" id="OSX86908.1"/>
    </source>
</evidence>
<keyword evidence="1" id="KW-0812">Transmembrane</keyword>
<feature type="transmembrane region" description="Helical" evidence="1">
    <location>
        <begin position="36"/>
        <end position="55"/>
    </location>
</feature>
<comment type="caution">
    <text evidence="2">The sequence shown here is derived from an EMBL/GenBank/DDBJ whole genome shotgun (WGS) entry which is preliminary data.</text>
</comment>
<organism evidence="2 3">
    <name type="scientific">Bacillus mycoides</name>
    <dbReference type="NCBI Taxonomy" id="1405"/>
    <lineage>
        <taxon>Bacteria</taxon>
        <taxon>Bacillati</taxon>
        <taxon>Bacillota</taxon>
        <taxon>Bacilli</taxon>
        <taxon>Bacillales</taxon>
        <taxon>Bacillaceae</taxon>
        <taxon>Bacillus</taxon>
        <taxon>Bacillus cereus group</taxon>
    </lineage>
</organism>
<name>A0AAP8BC51_BACMY</name>
<dbReference type="GeneID" id="92888213"/>
<sequence>MNNNVPKVFQWLPKKWGKRKISEQFFQSRFDAEGKGIWIIYYAVDLYVVTIPLQVKKYNTL</sequence>
<dbReference type="EMBL" id="MRWU01000066">
    <property type="protein sequence ID" value="OSX86908.1"/>
    <property type="molecule type" value="Genomic_DNA"/>
</dbReference>
<keyword evidence="1" id="KW-1133">Transmembrane helix</keyword>
<keyword evidence="1" id="KW-0472">Membrane</keyword>
<evidence type="ECO:0000256" key="1">
    <source>
        <dbReference type="SAM" id="Phobius"/>
    </source>
</evidence>
<dbReference type="RefSeq" id="WP_044443238.1">
    <property type="nucleotide sequence ID" value="NZ_CP036120.1"/>
</dbReference>
<gene>
    <name evidence="2" type="ORF">S3E15_05327</name>
</gene>
<protein>
    <submittedName>
        <fullName evidence="2">Uncharacterized protein</fullName>
    </submittedName>
</protein>
<accession>A0AAP8BC51</accession>
<evidence type="ECO:0000313" key="3">
    <source>
        <dbReference type="Proteomes" id="UP000194131"/>
    </source>
</evidence>
<dbReference type="AlphaFoldDB" id="A0AAP8BC51"/>
<dbReference type="Proteomes" id="UP000194131">
    <property type="component" value="Unassembled WGS sequence"/>
</dbReference>
<proteinExistence type="predicted"/>
<reference evidence="2 3" key="1">
    <citation type="submission" date="2016-12" db="EMBL/GenBank/DDBJ databases">
        <title>Genome Sequences of Twelve Sporeforming Bacillus Species Isolated from Foods.</title>
        <authorList>
            <person name="De Jong A."/>
            <person name="Holsappel S."/>
            <person name="Kuipers O.P."/>
        </authorList>
    </citation>
    <scope>NUCLEOTIDE SEQUENCE [LARGE SCALE GENOMIC DNA]</scope>
    <source>
        <strain evidence="2 3">S3E15</strain>
    </source>
</reference>